<feature type="binding site" evidence="6">
    <location>
        <position position="551"/>
    </location>
    <ligand>
        <name>Mg(2+)</name>
        <dbReference type="ChEBI" id="CHEBI:18420"/>
    </ligand>
</feature>
<comment type="caution">
    <text evidence="6">Lacks conserved residue(s) required for the propagation of feature annotation.</text>
</comment>
<evidence type="ECO:0000256" key="3">
    <source>
        <dbReference type="ARBA" id="ARBA00022741"/>
    </source>
</evidence>
<comment type="function">
    <text evidence="6">Catalyzes the conversion of acetate into acetyl-CoA (AcCoA), an essential intermediate at the junction of anabolic and catabolic pathways. AcsA undergoes a two-step reaction. In the first half reaction, AcsA combines acetate with ATP to form acetyl-adenylate (AcAMP) intermediate. In the second half reaction, it can then transfer the acetyl group from AcAMP to the sulfhydryl group of CoA, forming the product AcCoA.</text>
</comment>
<evidence type="ECO:0000259" key="9">
    <source>
        <dbReference type="Pfam" id="PF16177"/>
    </source>
</evidence>
<dbReference type="PANTHER" id="PTHR24095:SF14">
    <property type="entry name" value="ACETYL-COENZYME A SYNTHETASE 1"/>
    <property type="match status" value="1"/>
</dbReference>
<keyword evidence="4 6" id="KW-0067">ATP-binding</keyword>
<feature type="binding site" evidence="6">
    <location>
        <position position="548"/>
    </location>
    <ligand>
        <name>Mg(2+)</name>
        <dbReference type="ChEBI" id="CHEBI:18420"/>
    </ligand>
</feature>
<dbReference type="GO" id="GO:0003987">
    <property type="term" value="F:acetate-CoA ligase activity"/>
    <property type="evidence" value="ECO:0007669"/>
    <property type="project" value="UniProtKB-UniRule"/>
</dbReference>
<comment type="similarity">
    <text evidence="1 6">Belongs to the ATP-dependent AMP-binding enzyme family.</text>
</comment>
<comment type="PTM">
    <text evidence="6">Acetylated. Deacetylation by the SIR2-homolog deacetylase activates the enzyme.</text>
</comment>
<dbReference type="InterPro" id="IPR000873">
    <property type="entry name" value="AMP-dep_synth/lig_dom"/>
</dbReference>
<keyword evidence="2 6" id="KW-0436">Ligase</keyword>
<feature type="binding site" evidence="6">
    <location>
        <position position="535"/>
    </location>
    <ligand>
        <name>ATP</name>
        <dbReference type="ChEBI" id="CHEBI:30616"/>
    </ligand>
</feature>
<dbReference type="InterPro" id="IPR032387">
    <property type="entry name" value="ACAS_N"/>
</dbReference>
<dbReference type="GO" id="GO:0046872">
    <property type="term" value="F:metal ion binding"/>
    <property type="evidence" value="ECO:0007669"/>
    <property type="project" value="UniProtKB-KW"/>
</dbReference>
<dbReference type="Pfam" id="PF16177">
    <property type="entry name" value="ACAS_N"/>
    <property type="match status" value="1"/>
</dbReference>
<feature type="binding site" evidence="6">
    <location>
        <position position="546"/>
    </location>
    <ligand>
        <name>Mg(2+)</name>
        <dbReference type="ChEBI" id="CHEBI:18420"/>
    </ligand>
</feature>
<comment type="caution">
    <text evidence="11">The sequence shown here is derived from an EMBL/GenBank/DDBJ whole genome shotgun (WGS) entry which is preliminary data.</text>
</comment>
<keyword evidence="5 6" id="KW-0007">Acetylation</keyword>
<dbReference type="RefSeq" id="WP_101437104.1">
    <property type="nucleotide sequence ID" value="NZ_JACJHR010000049.1"/>
</dbReference>
<dbReference type="PANTHER" id="PTHR24095">
    <property type="entry name" value="ACETYL-COENZYME A SYNTHETASE"/>
    <property type="match status" value="1"/>
</dbReference>
<feature type="binding site" evidence="6">
    <location>
        <position position="342"/>
    </location>
    <ligand>
        <name>CoA</name>
        <dbReference type="ChEBI" id="CHEBI:57287"/>
    </ligand>
</feature>
<evidence type="ECO:0000259" key="7">
    <source>
        <dbReference type="Pfam" id="PF00501"/>
    </source>
</evidence>
<evidence type="ECO:0000256" key="4">
    <source>
        <dbReference type="ARBA" id="ARBA00022840"/>
    </source>
</evidence>
<feature type="domain" description="Acetyl-coenzyme A synthetase N-terminal" evidence="9">
    <location>
        <begin position="33"/>
        <end position="85"/>
    </location>
</feature>
<evidence type="ECO:0000256" key="6">
    <source>
        <dbReference type="HAMAP-Rule" id="MF_01123"/>
    </source>
</evidence>
<evidence type="ECO:0000256" key="2">
    <source>
        <dbReference type="ARBA" id="ARBA00022598"/>
    </source>
</evidence>
<dbReference type="HAMAP" id="MF_01123">
    <property type="entry name" value="Ac_CoA_synth"/>
    <property type="match status" value="1"/>
</dbReference>
<name>A0A2N3WHY3_9PSEU</name>
<dbReference type="AlphaFoldDB" id="A0A2N3WHY3"/>
<accession>A0A2N3WHY3</accession>
<dbReference type="GO" id="GO:0005829">
    <property type="term" value="C:cytosol"/>
    <property type="evidence" value="ECO:0007669"/>
    <property type="project" value="TreeGrafter"/>
</dbReference>
<feature type="domain" description="AMP-binding enzyme C-terminal" evidence="8">
    <location>
        <begin position="540"/>
        <end position="627"/>
    </location>
</feature>
<sequence>MTEQSPALDNLLTESRTFPPSDEFAGQANAKADLYATADADREQFWAGQAERLSWDTKWSQVLDWTNAPFAKWFVGGKLNVAYNCVDRHVESGHGDQVAIHWVGEPGDTRDITYAQLKDEVSKAANALSSLGVVAGDVVAIQLQMVPEAIFAMLACARIGALHSVVFGGFSPTALRARVDDASAKIVITSDGQYRRGKAAPMKANVDEALQGAETVQKVIVVRRTGSDLEGETPWTEGRDLWWHELVDGQSTEHKPEAFDSEHPLFILYTSGTTGKPKGILHTSGGYLTQTAYTHNVVFDHKPGEDVYWCTADIGWITGHSYIVYGPLANRVTQVVYEGTPNTPHEGRHWEIIQKYKVSIYYTAPTLIRTFMKWGDDIPAKYDLSSLRVLGSVGEPINPEAWIWYRDTIGASKTPVVDTWWQTETGAIMISPLPGVTAAKPGSAQRALPGISAKVVDDTGTEVPHGGGGYLVLDKPWPSMLRGVWGDDERFRETYWSRFSEQGYYFAGDGAKYDEDGDIWLLGRVDDVMNVSGHRISTTEVESALVSHPTVAEAAVVGATDPTTGQGIVAFVILRGNAAESIKAGGGSAGEAAVQELRNHVAKEIGPIAKPRQIMVVAELPKTRSGKIMRRLLRDVAENRQIGDVTTLADSSVMDLISSGLKSGKEE</sequence>
<keyword evidence="3 6" id="KW-0547">Nucleotide-binding</keyword>
<dbReference type="InterPro" id="IPR011904">
    <property type="entry name" value="Ac_CoA_lig"/>
</dbReference>
<dbReference type="EMBL" id="JACJHR010000049">
    <property type="protein sequence ID" value="MBB2503172.1"/>
    <property type="molecule type" value="Genomic_DNA"/>
</dbReference>
<evidence type="ECO:0000313" key="10">
    <source>
        <dbReference type="EMBL" id="MBB2503172.1"/>
    </source>
</evidence>
<dbReference type="PROSITE" id="PS00455">
    <property type="entry name" value="AMP_BINDING"/>
    <property type="match status" value="1"/>
</dbReference>
<evidence type="ECO:0000256" key="5">
    <source>
        <dbReference type="ARBA" id="ARBA00022990"/>
    </source>
</evidence>
<comment type="cofactor">
    <cofactor evidence="6">
        <name>Mg(2+)</name>
        <dbReference type="ChEBI" id="CHEBI:18420"/>
    </cofactor>
</comment>
<feature type="modified residue" description="N6-acetyllysine" evidence="6">
    <location>
        <position position="627"/>
    </location>
</feature>
<dbReference type="CDD" id="cd05966">
    <property type="entry name" value="ACS"/>
    <property type="match status" value="1"/>
</dbReference>
<dbReference type="GO" id="GO:0019427">
    <property type="term" value="P:acetyl-CoA biosynthetic process from acetate"/>
    <property type="evidence" value="ECO:0007669"/>
    <property type="project" value="UniProtKB-UniRule"/>
</dbReference>
<gene>
    <name evidence="10" type="primary">acs</name>
    <name evidence="6" type="synonym">acsA</name>
    <name evidence="11" type="ORF">ATK30_4327</name>
    <name evidence="10" type="ORF">H5411_29065</name>
</gene>
<feature type="binding site" evidence="6">
    <location>
        <position position="524"/>
    </location>
    <ligand>
        <name>ATP</name>
        <dbReference type="ChEBI" id="CHEBI:30616"/>
    </ligand>
</feature>
<keyword evidence="6" id="KW-0460">Magnesium</keyword>
<dbReference type="InterPro" id="IPR042099">
    <property type="entry name" value="ANL_N_sf"/>
</dbReference>
<evidence type="ECO:0000313" key="13">
    <source>
        <dbReference type="Proteomes" id="UP000550260"/>
    </source>
</evidence>
<keyword evidence="12" id="KW-1185">Reference proteome</keyword>
<feature type="binding site" evidence="6">
    <location>
        <position position="532"/>
    </location>
    <ligand>
        <name>CoA</name>
        <dbReference type="ChEBI" id="CHEBI:57287"/>
    </ligand>
</feature>
<protein>
    <recommendedName>
        <fullName evidence="6">Acetyl-coenzyme A synthetase</fullName>
        <shortName evidence="6">AcCoA synthetase</shortName>
        <shortName evidence="6">Acs</shortName>
        <ecNumber evidence="6">6.2.1.1</ecNumber>
    </recommendedName>
    <alternativeName>
        <fullName evidence="6">Acetate--CoA ligase</fullName>
    </alternativeName>
    <alternativeName>
        <fullName evidence="6">Acyl-activating enzyme</fullName>
    </alternativeName>
</protein>
<dbReference type="GO" id="GO:0005524">
    <property type="term" value="F:ATP binding"/>
    <property type="evidence" value="ECO:0007669"/>
    <property type="project" value="UniProtKB-KW"/>
</dbReference>
<dbReference type="InterPro" id="IPR020845">
    <property type="entry name" value="AMP-binding_CS"/>
</dbReference>
<dbReference type="EC" id="6.2.1.1" evidence="6"/>
<evidence type="ECO:0000313" key="12">
    <source>
        <dbReference type="Proteomes" id="UP000233750"/>
    </source>
</evidence>
<proteinExistence type="inferred from homology"/>
<dbReference type="Proteomes" id="UP000550260">
    <property type="component" value="Unassembled WGS sequence"/>
</dbReference>
<dbReference type="SUPFAM" id="SSF56801">
    <property type="entry name" value="Acetyl-CoA synthetase-like"/>
    <property type="match status" value="1"/>
</dbReference>
<accession>A0A8E1W3T2</accession>
<feature type="domain" description="AMP-dependent synthetase/ligase" evidence="7">
    <location>
        <begin position="92"/>
        <end position="484"/>
    </location>
</feature>
<dbReference type="Proteomes" id="UP000233750">
    <property type="component" value="Unassembled WGS sequence"/>
</dbReference>
<feature type="binding site" evidence="6">
    <location>
        <begin position="418"/>
        <end position="423"/>
    </location>
    <ligand>
        <name>ATP</name>
        <dbReference type="ChEBI" id="CHEBI:30616"/>
    </ligand>
</feature>
<reference evidence="11 12" key="1">
    <citation type="submission" date="2017-12" db="EMBL/GenBank/DDBJ databases">
        <title>Sequencing the genomes of 1000 Actinobacteria strains.</title>
        <authorList>
            <person name="Klenk H.-P."/>
        </authorList>
    </citation>
    <scope>NUCLEOTIDE SEQUENCE [LARGE SCALE GENOMIC DNA]</scope>
    <source>
        <strain evidence="11 12">DSM 45165</strain>
    </source>
</reference>
<feature type="binding site" evidence="6">
    <location>
        <begin position="394"/>
        <end position="396"/>
    </location>
    <ligand>
        <name>ATP</name>
        <dbReference type="ChEBI" id="CHEBI:30616"/>
    </ligand>
</feature>
<dbReference type="GO" id="GO:0016208">
    <property type="term" value="F:AMP binding"/>
    <property type="evidence" value="ECO:0007669"/>
    <property type="project" value="InterPro"/>
</dbReference>
<organism evidence="11 12">
    <name type="scientific">Amycolatopsis echigonensis</name>
    <dbReference type="NCBI Taxonomy" id="2576905"/>
    <lineage>
        <taxon>Bacteria</taxon>
        <taxon>Bacillati</taxon>
        <taxon>Actinomycetota</taxon>
        <taxon>Actinomycetes</taxon>
        <taxon>Pseudonocardiales</taxon>
        <taxon>Pseudonocardiaceae</taxon>
        <taxon>Amycolatopsis</taxon>
    </lineage>
</organism>
<dbReference type="InterPro" id="IPR045851">
    <property type="entry name" value="AMP-bd_C_sf"/>
</dbReference>
<evidence type="ECO:0000313" key="11">
    <source>
        <dbReference type="EMBL" id="PKV93479.1"/>
    </source>
</evidence>
<dbReference type="EMBL" id="PJMY01000003">
    <property type="protein sequence ID" value="PKV93479.1"/>
    <property type="molecule type" value="Genomic_DNA"/>
</dbReference>
<comment type="catalytic activity">
    <reaction evidence="6">
        <text>acetate + ATP + CoA = acetyl-CoA + AMP + diphosphate</text>
        <dbReference type="Rhea" id="RHEA:23176"/>
        <dbReference type="ChEBI" id="CHEBI:30089"/>
        <dbReference type="ChEBI" id="CHEBI:30616"/>
        <dbReference type="ChEBI" id="CHEBI:33019"/>
        <dbReference type="ChEBI" id="CHEBI:57287"/>
        <dbReference type="ChEBI" id="CHEBI:57288"/>
        <dbReference type="ChEBI" id="CHEBI:456215"/>
        <dbReference type="EC" id="6.2.1.1"/>
    </reaction>
</comment>
<dbReference type="Gene3D" id="3.40.50.12780">
    <property type="entry name" value="N-terminal domain of ligase-like"/>
    <property type="match status" value="1"/>
</dbReference>
<reference evidence="10 13" key="2">
    <citation type="submission" date="2020-08" db="EMBL/GenBank/DDBJ databases">
        <title>Amycolatopsis echigonensis JCM 21831.</title>
        <authorList>
            <person name="Tedsree N."/>
            <person name="Kuncharoen N."/>
            <person name="Likhitwitayawuid K."/>
            <person name="Tanasupawat S."/>
        </authorList>
    </citation>
    <scope>NUCLEOTIDE SEQUENCE [LARGE SCALE GENOMIC DNA]</scope>
    <source>
        <strain evidence="10 13">JCM 21831</strain>
    </source>
</reference>
<dbReference type="Pfam" id="PF13193">
    <property type="entry name" value="AMP-binding_C"/>
    <property type="match status" value="1"/>
</dbReference>
<dbReference type="NCBIfam" id="TIGR02188">
    <property type="entry name" value="Ac_CoA_lig_AcsA"/>
    <property type="match status" value="1"/>
</dbReference>
<dbReference type="Pfam" id="PF00501">
    <property type="entry name" value="AMP-binding"/>
    <property type="match status" value="1"/>
</dbReference>
<dbReference type="OrthoDB" id="9803968at2"/>
<dbReference type="InterPro" id="IPR025110">
    <property type="entry name" value="AMP-bd_C"/>
</dbReference>
<evidence type="ECO:0000256" key="1">
    <source>
        <dbReference type="ARBA" id="ARBA00006432"/>
    </source>
</evidence>
<feature type="binding site" evidence="6">
    <location>
        <position position="509"/>
    </location>
    <ligand>
        <name>ATP</name>
        <dbReference type="ChEBI" id="CHEBI:30616"/>
    </ligand>
</feature>
<feature type="binding site" evidence="6">
    <location>
        <begin position="195"/>
        <end position="198"/>
    </location>
    <ligand>
        <name>CoA</name>
        <dbReference type="ChEBI" id="CHEBI:57287"/>
    </ligand>
</feature>
<dbReference type="FunFam" id="3.40.50.12780:FF:000001">
    <property type="entry name" value="Acetyl-coenzyme A synthetase"/>
    <property type="match status" value="1"/>
</dbReference>
<dbReference type="NCBIfam" id="NF001208">
    <property type="entry name" value="PRK00174.1"/>
    <property type="match status" value="1"/>
</dbReference>
<feature type="binding site" evidence="6">
    <location>
        <position position="318"/>
    </location>
    <ligand>
        <name>CoA</name>
        <dbReference type="ChEBI" id="CHEBI:57287"/>
    </ligand>
</feature>
<keyword evidence="6" id="KW-0479">Metal-binding</keyword>
<dbReference type="Gene3D" id="3.30.300.30">
    <property type="match status" value="1"/>
</dbReference>
<evidence type="ECO:0000259" key="8">
    <source>
        <dbReference type="Pfam" id="PF13193"/>
    </source>
</evidence>